<feature type="domain" description="Beta-lactamase class A catalytic" evidence="1">
    <location>
        <begin position="1"/>
        <end position="76"/>
    </location>
</feature>
<evidence type="ECO:0000313" key="2">
    <source>
        <dbReference type="EMBL" id="RWY35713.1"/>
    </source>
</evidence>
<reference evidence="2 3" key="1">
    <citation type="journal article" date="2015" name="Int. J. Syst. Evol. Microbiol.">
        <title>Gemmobacter intermedius sp. nov., isolated from a white stork (Ciconia ciconia).</title>
        <authorList>
            <person name="Kampfer P."/>
            <person name="Jerzak L."/>
            <person name="Wilharm G."/>
            <person name="Golke J."/>
            <person name="Busse H.J."/>
            <person name="Glaeser S.P."/>
        </authorList>
    </citation>
    <scope>NUCLEOTIDE SEQUENCE [LARGE SCALE GENOMIC DNA]</scope>
    <source>
        <strain evidence="2 3">119/4</strain>
    </source>
</reference>
<dbReference type="SUPFAM" id="SSF56601">
    <property type="entry name" value="beta-lactamase/transpeptidase-like"/>
    <property type="match status" value="1"/>
</dbReference>
<dbReference type="Proteomes" id="UP000287168">
    <property type="component" value="Unassembled WGS sequence"/>
</dbReference>
<accession>A0A451GGJ0</accession>
<dbReference type="OrthoDB" id="9784149at2"/>
<dbReference type="InterPro" id="IPR045155">
    <property type="entry name" value="Beta-lactam_cat"/>
</dbReference>
<proteinExistence type="predicted"/>
<sequence length="104" mass="11179">MTALLQELLTGEVLSEEAGSQLADWMRPGGVTGRLIRPHVPEGWDVADKSGAGDGTRNLIAILTPPESESVFVSLFISDTKADFKARNDALIALSAAVMEEIRR</sequence>
<dbReference type="Pfam" id="PF13354">
    <property type="entry name" value="Beta-lactamase2"/>
    <property type="match status" value="1"/>
</dbReference>
<name>A0A451GGJ0_9RHOB</name>
<evidence type="ECO:0000259" key="1">
    <source>
        <dbReference type="Pfam" id="PF13354"/>
    </source>
</evidence>
<dbReference type="AlphaFoldDB" id="A0A451GGJ0"/>
<comment type="caution">
    <text evidence="2">The sequence shown here is derived from an EMBL/GenBank/DDBJ whole genome shotgun (WGS) entry which is preliminary data.</text>
</comment>
<protein>
    <recommendedName>
        <fullName evidence="1">Beta-lactamase class A catalytic domain-containing protein</fullName>
    </recommendedName>
</protein>
<dbReference type="InterPro" id="IPR012338">
    <property type="entry name" value="Beta-lactam/transpept-like"/>
</dbReference>
<gene>
    <name evidence="2" type="ORF">EP867_18475</name>
</gene>
<dbReference type="GO" id="GO:0008800">
    <property type="term" value="F:beta-lactamase activity"/>
    <property type="evidence" value="ECO:0007669"/>
    <property type="project" value="InterPro"/>
</dbReference>
<dbReference type="GO" id="GO:0030655">
    <property type="term" value="P:beta-lactam antibiotic catabolic process"/>
    <property type="evidence" value="ECO:0007669"/>
    <property type="project" value="InterPro"/>
</dbReference>
<dbReference type="Gene3D" id="3.40.710.10">
    <property type="entry name" value="DD-peptidase/beta-lactamase superfamily"/>
    <property type="match status" value="1"/>
</dbReference>
<organism evidence="2 3">
    <name type="scientific">Falsigemmobacter intermedius</name>
    <dbReference type="NCBI Taxonomy" id="1553448"/>
    <lineage>
        <taxon>Bacteria</taxon>
        <taxon>Pseudomonadati</taxon>
        <taxon>Pseudomonadota</taxon>
        <taxon>Alphaproteobacteria</taxon>
        <taxon>Rhodobacterales</taxon>
        <taxon>Paracoccaceae</taxon>
        <taxon>Falsigemmobacter</taxon>
    </lineage>
</organism>
<keyword evidence="3" id="KW-1185">Reference proteome</keyword>
<dbReference type="EMBL" id="SBLC01000071">
    <property type="protein sequence ID" value="RWY35713.1"/>
    <property type="molecule type" value="Genomic_DNA"/>
</dbReference>
<evidence type="ECO:0000313" key="3">
    <source>
        <dbReference type="Proteomes" id="UP000287168"/>
    </source>
</evidence>